<dbReference type="PANTHER" id="PTHR43425:SF2">
    <property type="entry name" value="OXYGEN-INSENSITIVE NADPH NITROREDUCTASE"/>
    <property type="match status" value="1"/>
</dbReference>
<sequence length="265" mass="29380">MSESSSANEGRTTPETVEILQQRRTIRKFADKPIEPNVVDAIEQAARQTATSESLSAWSVVRIKDPETRAEIARICGHARIARAPLLYVFLVDQHRNLRIAQELGVDPDGASLRSSNIFLQGYADAVLAVHATETAAEAFGLGAVILGSVHNDVPRIVELLHLPSNVFPVLGLGLGYPAKVPELKPRPPKEYQYFDDVYPDDAQTPSMVKALSQYDEDVHDYYERRNPDNPLQGFTSYVAALAQSKLVEQGHIFQSIEDQGFRID</sequence>
<evidence type="ECO:0000313" key="7">
    <source>
        <dbReference type="EMBL" id="KAE8126335.1"/>
    </source>
</evidence>
<keyword evidence="5" id="KW-0521">NADP</keyword>
<protein>
    <submittedName>
        <fullName evidence="7">NADPH-dependent oxidoreductase</fullName>
    </submittedName>
</protein>
<dbReference type="PIRSF" id="PIRSF005426">
    <property type="entry name" value="Frp"/>
    <property type="match status" value="1"/>
</dbReference>
<dbReference type="EMBL" id="QDAG01000014">
    <property type="protein sequence ID" value="KAE8126335.1"/>
    <property type="molecule type" value="Genomic_DNA"/>
</dbReference>
<evidence type="ECO:0000256" key="1">
    <source>
        <dbReference type="ARBA" id="ARBA00008366"/>
    </source>
</evidence>
<dbReference type="OrthoDB" id="3181400at2"/>
<keyword evidence="8" id="KW-1185">Reference proteome</keyword>
<dbReference type="InterPro" id="IPR029479">
    <property type="entry name" value="Nitroreductase"/>
</dbReference>
<dbReference type="AlphaFoldDB" id="A0A5N6RWV7"/>
<keyword evidence="4 5" id="KW-0560">Oxidoreductase</keyword>
<dbReference type="Gene3D" id="3.40.109.10">
    <property type="entry name" value="NADH Oxidase"/>
    <property type="match status" value="1"/>
</dbReference>
<evidence type="ECO:0000259" key="6">
    <source>
        <dbReference type="Pfam" id="PF00881"/>
    </source>
</evidence>
<evidence type="ECO:0000256" key="3">
    <source>
        <dbReference type="ARBA" id="ARBA00022643"/>
    </source>
</evidence>
<comment type="caution">
    <text evidence="7">The sequence shown here is derived from an EMBL/GenBank/DDBJ whole genome shotgun (WGS) entry which is preliminary data.</text>
</comment>
<gene>
    <name evidence="7" type="ORF">DDE84_11275</name>
</gene>
<evidence type="ECO:0000256" key="5">
    <source>
        <dbReference type="PIRNR" id="PIRNR005426"/>
    </source>
</evidence>
<dbReference type="SUPFAM" id="SSF55469">
    <property type="entry name" value="FMN-dependent nitroreductase-like"/>
    <property type="match status" value="1"/>
</dbReference>
<dbReference type="Proteomes" id="UP000325415">
    <property type="component" value="Unassembled WGS sequence"/>
</dbReference>
<organism evidence="7 8">
    <name type="scientific">Bifidobacterium tibiigranuli</name>
    <dbReference type="NCBI Taxonomy" id="2172043"/>
    <lineage>
        <taxon>Bacteria</taxon>
        <taxon>Bacillati</taxon>
        <taxon>Actinomycetota</taxon>
        <taxon>Actinomycetes</taxon>
        <taxon>Bifidobacteriales</taxon>
        <taxon>Bifidobacteriaceae</taxon>
        <taxon>Bifidobacterium</taxon>
    </lineage>
</organism>
<keyword evidence="2 5" id="KW-0285">Flavoprotein</keyword>
<accession>A0A5N6RWV7</accession>
<evidence type="ECO:0000256" key="4">
    <source>
        <dbReference type="ARBA" id="ARBA00023002"/>
    </source>
</evidence>
<proteinExistence type="inferred from homology"/>
<dbReference type="PANTHER" id="PTHR43425">
    <property type="entry name" value="OXYGEN-INSENSITIVE NADPH NITROREDUCTASE"/>
    <property type="match status" value="1"/>
</dbReference>
<dbReference type="GO" id="GO:0016491">
    <property type="term" value="F:oxidoreductase activity"/>
    <property type="evidence" value="ECO:0007669"/>
    <property type="project" value="UniProtKB-UniRule"/>
</dbReference>
<evidence type="ECO:0000256" key="2">
    <source>
        <dbReference type="ARBA" id="ARBA00022630"/>
    </source>
</evidence>
<dbReference type="RefSeq" id="WP_152581799.1">
    <property type="nucleotide sequence ID" value="NZ_JALCCS010000003.1"/>
</dbReference>
<dbReference type="InterPro" id="IPR000415">
    <property type="entry name" value="Nitroreductase-like"/>
</dbReference>
<comment type="similarity">
    <text evidence="1 5">Belongs to the flavin oxidoreductase frp family.</text>
</comment>
<dbReference type="Pfam" id="PF00881">
    <property type="entry name" value="Nitroreductase"/>
    <property type="match status" value="1"/>
</dbReference>
<dbReference type="GeneID" id="78128255"/>
<name>A0A5N6RWV7_9BIFI</name>
<reference evidence="7 8" key="1">
    <citation type="submission" date="2018-04" db="EMBL/GenBank/DDBJ databases">
        <authorList>
            <person name="Eckel V.P."/>
            <person name="Vogel R.F."/>
        </authorList>
    </citation>
    <scope>NUCLEOTIDE SEQUENCE [LARGE SCALE GENOMIC DNA]</scope>
    <source>
        <strain evidence="8">TMW 2.1764</strain>
    </source>
</reference>
<feature type="domain" description="Nitroreductase" evidence="6">
    <location>
        <begin position="21"/>
        <end position="177"/>
    </location>
</feature>
<evidence type="ECO:0000313" key="8">
    <source>
        <dbReference type="Proteomes" id="UP000325415"/>
    </source>
</evidence>
<dbReference type="InterPro" id="IPR016446">
    <property type="entry name" value="Flavin_OxRdtase_Frp"/>
</dbReference>
<keyword evidence="3 5" id="KW-0288">FMN</keyword>